<accession>A0A0P9HAE0</accession>
<proteinExistence type="predicted"/>
<dbReference type="AlphaFoldDB" id="A0A0P9HAE0"/>
<dbReference type="InterPro" id="IPR025992">
    <property type="entry name" value="Haem-bd"/>
</dbReference>
<protein>
    <recommendedName>
        <fullName evidence="1">Haem-binding domain-containing protein</fullName>
    </recommendedName>
</protein>
<evidence type="ECO:0000313" key="2">
    <source>
        <dbReference type="EMBL" id="KPV51304.1"/>
    </source>
</evidence>
<gene>
    <name evidence="2" type="ORF">SE17_21980</name>
</gene>
<evidence type="ECO:0000313" key="3">
    <source>
        <dbReference type="Proteomes" id="UP000050509"/>
    </source>
</evidence>
<reference evidence="2 3" key="1">
    <citation type="submission" date="2015-09" db="EMBL/GenBank/DDBJ databases">
        <title>Draft genome sequence of Kouleothrix aurantiaca JCM 19913.</title>
        <authorList>
            <person name="Hemp J."/>
        </authorList>
    </citation>
    <scope>NUCLEOTIDE SEQUENCE [LARGE SCALE GENOMIC DNA]</scope>
    <source>
        <strain evidence="2 3">COM-B</strain>
    </source>
</reference>
<organism evidence="2 3">
    <name type="scientific">Kouleothrix aurantiaca</name>
    <dbReference type="NCBI Taxonomy" id="186479"/>
    <lineage>
        <taxon>Bacteria</taxon>
        <taxon>Bacillati</taxon>
        <taxon>Chloroflexota</taxon>
        <taxon>Chloroflexia</taxon>
        <taxon>Chloroflexales</taxon>
        <taxon>Roseiflexineae</taxon>
        <taxon>Roseiflexaceae</taxon>
        <taxon>Kouleothrix</taxon>
    </lineage>
</organism>
<dbReference type="SMART" id="SM01235">
    <property type="entry name" value="Haem_bd"/>
    <property type="match status" value="1"/>
</dbReference>
<comment type="caution">
    <text evidence="2">The sequence shown here is derived from an EMBL/GenBank/DDBJ whole genome shotgun (WGS) entry which is preliminary data.</text>
</comment>
<name>A0A0P9HAE0_9CHLR</name>
<dbReference type="Pfam" id="PF14376">
    <property type="entry name" value="Haem_bd"/>
    <property type="match status" value="1"/>
</dbReference>
<keyword evidence="3" id="KW-1185">Reference proteome</keyword>
<evidence type="ECO:0000259" key="1">
    <source>
        <dbReference type="SMART" id="SM01235"/>
    </source>
</evidence>
<dbReference type="PATRIC" id="fig|186479.3.peg.11032"/>
<feature type="domain" description="Haem-binding" evidence="1">
    <location>
        <begin position="15"/>
        <end position="148"/>
    </location>
</feature>
<sequence>MRTWLTPRRLLSGALILLVLIQLVPSWLWNTNPAVVSQPTWDSPQTQALVQRACFDCHSNQTTWPWYSYVAPASWLITRDVISGRRHLNFDDWQSSLARQDRFPLDQQIQREVSRGEMPPSYFTLLHPNAALTDAEKQQLIDGMAKTVQAK</sequence>
<dbReference type="EMBL" id="LJCR01000973">
    <property type="protein sequence ID" value="KPV51304.1"/>
    <property type="molecule type" value="Genomic_DNA"/>
</dbReference>
<dbReference type="Proteomes" id="UP000050509">
    <property type="component" value="Unassembled WGS sequence"/>
</dbReference>